<feature type="transmembrane region" description="Helical" evidence="5">
    <location>
        <begin position="194"/>
        <end position="211"/>
    </location>
</feature>
<dbReference type="GO" id="GO:0016874">
    <property type="term" value="F:ligase activity"/>
    <property type="evidence" value="ECO:0007669"/>
    <property type="project" value="UniProtKB-KW"/>
</dbReference>
<accession>A0A9D7T062</accession>
<dbReference type="Pfam" id="PF04932">
    <property type="entry name" value="Wzy_C"/>
    <property type="match status" value="1"/>
</dbReference>
<evidence type="ECO:0000256" key="2">
    <source>
        <dbReference type="ARBA" id="ARBA00022692"/>
    </source>
</evidence>
<feature type="transmembrane region" description="Helical" evidence="5">
    <location>
        <begin position="240"/>
        <end position="257"/>
    </location>
</feature>
<protein>
    <submittedName>
        <fullName evidence="7">O-antigen ligase family protein</fullName>
    </submittedName>
</protein>
<dbReference type="InterPro" id="IPR051533">
    <property type="entry name" value="WaaL-like"/>
</dbReference>
<evidence type="ECO:0000256" key="5">
    <source>
        <dbReference type="SAM" id="Phobius"/>
    </source>
</evidence>
<dbReference type="GO" id="GO:0016020">
    <property type="term" value="C:membrane"/>
    <property type="evidence" value="ECO:0007669"/>
    <property type="project" value="UniProtKB-SubCell"/>
</dbReference>
<feature type="transmembrane region" description="Helical" evidence="5">
    <location>
        <begin position="217"/>
        <end position="233"/>
    </location>
</feature>
<keyword evidence="7" id="KW-0436">Ligase</keyword>
<dbReference type="EMBL" id="JADKGY010000031">
    <property type="protein sequence ID" value="MBK9984815.1"/>
    <property type="molecule type" value="Genomic_DNA"/>
</dbReference>
<proteinExistence type="predicted"/>
<dbReference type="InterPro" id="IPR007016">
    <property type="entry name" value="O-antigen_ligase-rel_domated"/>
</dbReference>
<gene>
    <name evidence="7" type="ORF">IPP15_21035</name>
</gene>
<evidence type="ECO:0000256" key="1">
    <source>
        <dbReference type="ARBA" id="ARBA00004141"/>
    </source>
</evidence>
<feature type="domain" description="O-antigen ligase-related" evidence="6">
    <location>
        <begin position="198"/>
        <end position="351"/>
    </location>
</feature>
<feature type="transmembrane region" description="Helical" evidence="5">
    <location>
        <begin position="164"/>
        <end position="182"/>
    </location>
</feature>
<keyword evidence="2 5" id="KW-0812">Transmembrane</keyword>
<dbReference type="PANTHER" id="PTHR37422:SF13">
    <property type="entry name" value="LIPOPOLYSACCHARIDE BIOSYNTHESIS PROTEIN PA4999-RELATED"/>
    <property type="match status" value="1"/>
</dbReference>
<dbReference type="AlphaFoldDB" id="A0A9D7T062"/>
<comment type="caution">
    <text evidence="7">The sequence shown here is derived from an EMBL/GenBank/DDBJ whole genome shotgun (WGS) entry which is preliminary data.</text>
</comment>
<evidence type="ECO:0000313" key="7">
    <source>
        <dbReference type="EMBL" id="MBK9984815.1"/>
    </source>
</evidence>
<sequence length="414" mass="47978">MSIRHPIAVFLCMAMAMSLVWSRALLSILPVAFAVFTAVDVQIEPFKVRWVLTSKNIFGIMRYKPFIIVFSLYFLLFVVSIIYSGNISEWWQLTHPKFPFLLIPLGFLMLKPFSRKEYMLITLSMIVLAIWSSIWVQVAFYSEHYLFSQSLGFGGSLPTPINHIRYSVVVALSMVLCLGFAIEGWKIKYQWERWVYGLAAVYLFYFLHVLSVRSGLAIAYAGILLMVVFYLRNLNRWKQAAIIASILIAPVVAYKVLPGFQLKVDYTLYDFGKFKQDQGNEYSDSERWDSWRAGIVIGNQHPFFGTGTGKFRSALQTYYKEELKREDYTRPHNQFINVFCEFGLFGLSVFLFTLLYPMTFRFFWKPPLIPVLYIMQILSMLVEHPLDTEFGTMLFIIITVLGLSYQDGLEGHIV</sequence>
<evidence type="ECO:0000259" key="6">
    <source>
        <dbReference type="Pfam" id="PF04932"/>
    </source>
</evidence>
<dbReference type="PANTHER" id="PTHR37422">
    <property type="entry name" value="TEICHURONIC ACID BIOSYNTHESIS PROTEIN TUAE"/>
    <property type="match status" value="1"/>
</dbReference>
<evidence type="ECO:0000256" key="4">
    <source>
        <dbReference type="ARBA" id="ARBA00023136"/>
    </source>
</evidence>
<feature type="transmembrane region" description="Helical" evidence="5">
    <location>
        <begin position="120"/>
        <end position="141"/>
    </location>
</feature>
<feature type="transmembrane region" description="Helical" evidence="5">
    <location>
        <begin position="63"/>
        <end position="84"/>
    </location>
</feature>
<feature type="transmembrane region" description="Helical" evidence="5">
    <location>
        <begin position="335"/>
        <end position="355"/>
    </location>
</feature>
<keyword evidence="3 5" id="KW-1133">Transmembrane helix</keyword>
<dbReference type="Proteomes" id="UP000808337">
    <property type="component" value="Unassembled WGS sequence"/>
</dbReference>
<comment type="subcellular location">
    <subcellularLocation>
        <location evidence="1">Membrane</location>
        <topology evidence="1">Multi-pass membrane protein</topology>
    </subcellularLocation>
</comment>
<organism evidence="7 8">
    <name type="scientific">Candidatus Opimibacter skivensis</name>
    <dbReference type="NCBI Taxonomy" id="2982028"/>
    <lineage>
        <taxon>Bacteria</taxon>
        <taxon>Pseudomonadati</taxon>
        <taxon>Bacteroidota</taxon>
        <taxon>Saprospiria</taxon>
        <taxon>Saprospirales</taxon>
        <taxon>Saprospiraceae</taxon>
        <taxon>Candidatus Opimibacter</taxon>
    </lineage>
</organism>
<evidence type="ECO:0000256" key="3">
    <source>
        <dbReference type="ARBA" id="ARBA00022989"/>
    </source>
</evidence>
<reference evidence="7 8" key="1">
    <citation type="submission" date="2020-10" db="EMBL/GenBank/DDBJ databases">
        <title>Connecting structure to function with the recovery of over 1000 high-quality activated sludge metagenome-assembled genomes encoding full-length rRNA genes using long-read sequencing.</title>
        <authorList>
            <person name="Singleton C.M."/>
            <person name="Petriglieri F."/>
            <person name="Kristensen J.M."/>
            <person name="Kirkegaard R.H."/>
            <person name="Michaelsen T.Y."/>
            <person name="Andersen M.H."/>
            <person name="Karst S.M."/>
            <person name="Dueholm M.S."/>
            <person name="Nielsen P.H."/>
            <person name="Albertsen M."/>
        </authorList>
    </citation>
    <scope>NUCLEOTIDE SEQUENCE [LARGE SCALE GENOMIC DNA]</scope>
    <source>
        <strain evidence="7">Ribe_18-Q3-R11-54_MAXAC.273</strain>
    </source>
</reference>
<evidence type="ECO:0000313" key="8">
    <source>
        <dbReference type="Proteomes" id="UP000808337"/>
    </source>
</evidence>
<keyword evidence="4 5" id="KW-0472">Membrane</keyword>
<name>A0A9D7T062_9BACT</name>